<feature type="compositionally biased region" description="Basic and acidic residues" evidence="1">
    <location>
        <begin position="1"/>
        <end position="18"/>
    </location>
</feature>
<evidence type="ECO:0000313" key="3">
    <source>
        <dbReference type="Proteomes" id="UP001589867"/>
    </source>
</evidence>
<keyword evidence="3" id="KW-1185">Reference proteome</keyword>
<feature type="region of interest" description="Disordered" evidence="1">
    <location>
        <begin position="1"/>
        <end position="26"/>
    </location>
</feature>
<accession>A0ABV6M774</accession>
<gene>
    <name evidence="2" type="ORF">ACFFIA_22895</name>
</gene>
<dbReference type="RefSeq" id="WP_377253672.1">
    <property type="nucleotide sequence ID" value="NZ_JBHLUH010000047.1"/>
</dbReference>
<evidence type="ECO:0000256" key="1">
    <source>
        <dbReference type="SAM" id="MobiDB-lite"/>
    </source>
</evidence>
<organism evidence="2 3">
    <name type="scientific">Phytohabitans kaempferiae</name>
    <dbReference type="NCBI Taxonomy" id="1620943"/>
    <lineage>
        <taxon>Bacteria</taxon>
        <taxon>Bacillati</taxon>
        <taxon>Actinomycetota</taxon>
        <taxon>Actinomycetes</taxon>
        <taxon>Micromonosporales</taxon>
        <taxon>Micromonosporaceae</taxon>
    </lineage>
</organism>
<feature type="compositionally biased region" description="Basic and acidic residues" evidence="1">
    <location>
        <begin position="43"/>
        <end position="55"/>
    </location>
</feature>
<reference evidence="2 3" key="1">
    <citation type="submission" date="2024-09" db="EMBL/GenBank/DDBJ databases">
        <authorList>
            <person name="Sun Q."/>
            <person name="Mori K."/>
        </authorList>
    </citation>
    <scope>NUCLEOTIDE SEQUENCE [LARGE SCALE GENOMIC DNA]</scope>
    <source>
        <strain evidence="2 3">TBRC 3947</strain>
    </source>
</reference>
<feature type="region of interest" description="Disordered" evidence="1">
    <location>
        <begin position="41"/>
        <end position="63"/>
    </location>
</feature>
<protein>
    <submittedName>
        <fullName evidence="2">Uncharacterized protein</fullName>
    </submittedName>
</protein>
<dbReference type="Proteomes" id="UP001589867">
    <property type="component" value="Unassembled WGS sequence"/>
</dbReference>
<comment type="caution">
    <text evidence="2">The sequence shown here is derived from an EMBL/GenBank/DDBJ whole genome shotgun (WGS) entry which is preliminary data.</text>
</comment>
<proteinExistence type="predicted"/>
<dbReference type="EMBL" id="JBHLUH010000047">
    <property type="protein sequence ID" value="MFC0530513.1"/>
    <property type="molecule type" value="Genomic_DNA"/>
</dbReference>
<sequence>MDEKERYDTNREARHDAAADAGRTPSLRTGAMARFVGAVLYDTGRHTDRERKPQSDEDDGTAA</sequence>
<name>A0ABV6M774_9ACTN</name>
<evidence type="ECO:0000313" key="2">
    <source>
        <dbReference type="EMBL" id="MFC0530513.1"/>
    </source>
</evidence>